<keyword evidence="3 5" id="KW-1133">Transmembrane helix</keyword>
<reference evidence="7 8" key="1">
    <citation type="submission" date="2021-01" db="EMBL/GenBank/DDBJ databases">
        <title>Piscinibacter sp. Jin2 Genome sequencing and assembly.</title>
        <authorList>
            <person name="Kim I."/>
        </authorList>
    </citation>
    <scope>NUCLEOTIDE SEQUENCE [LARGE SCALE GENOMIC DNA]</scope>
    <source>
        <strain evidence="7 8">Jin2</strain>
    </source>
</reference>
<keyword evidence="8" id="KW-1185">Reference proteome</keyword>
<accession>A0A9X0XJ42</accession>
<dbReference type="AlphaFoldDB" id="A0A9X0XJ42"/>
<dbReference type="PANTHER" id="PTHR43471:SF3">
    <property type="entry name" value="ABC TRANSPORTER PERMEASE PROTEIN NATB"/>
    <property type="match status" value="1"/>
</dbReference>
<evidence type="ECO:0000259" key="6">
    <source>
        <dbReference type="Pfam" id="PF12698"/>
    </source>
</evidence>
<feature type="transmembrane region" description="Helical" evidence="5">
    <location>
        <begin position="357"/>
        <end position="379"/>
    </location>
</feature>
<evidence type="ECO:0000256" key="4">
    <source>
        <dbReference type="ARBA" id="ARBA00023136"/>
    </source>
</evidence>
<organism evidence="7 8">
    <name type="scientific">Aquariibacter lacus</name>
    <dbReference type="NCBI Taxonomy" id="2801332"/>
    <lineage>
        <taxon>Bacteria</taxon>
        <taxon>Pseudomonadati</taxon>
        <taxon>Pseudomonadota</taxon>
        <taxon>Betaproteobacteria</taxon>
        <taxon>Burkholderiales</taxon>
        <taxon>Sphaerotilaceae</taxon>
        <taxon>Aquariibacter</taxon>
    </lineage>
</organism>
<feature type="transmembrane region" description="Helical" evidence="5">
    <location>
        <begin position="275"/>
        <end position="295"/>
    </location>
</feature>
<evidence type="ECO:0000313" key="7">
    <source>
        <dbReference type="EMBL" id="MBL0720913.1"/>
    </source>
</evidence>
<evidence type="ECO:0000256" key="1">
    <source>
        <dbReference type="ARBA" id="ARBA00004141"/>
    </source>
</evidence>
<dbReference type="PANTHER" id="PTHR43471">
    <property type="entry name" value="ABC TRANSPORTER PERMEASE"/>
    <property type="match status" value="1"/>
</dbReference>
<protein>
    <submittedName>
        <fullName evidence="7">ABC transporter permease</fullName>
    </submittedName>
</protein>
<evidence type="ECO:0000256" key="5">
    <source>
        <dbReference type="SAM" id="Phobius"/>
    </source>
</evidence>
<feature type="transmembrane region" description="Helical" evidence="5">
    <location>
        <begin position="250"/>
        <end position="269"/>
    </location>
</feature>
<evidence type="ECO:0000256" key="2">
    <source>
        <dbReference type="ARBA" id="ARBA00022692"/>
    </source>
</evidence>
<feature type="domain" description="ABC-2 type transporter transmembrane" evidence="6">
    <location>
        <begin position="191"/>
        <end position="325"/>
    </location>
</feature>
<dbReference type="InterPro" id="IPR013525">
    <property type="entry name" value="ABC2_TM"/>
</dbReference>
<feature type="transmembrane region" description="Helical" evidence="5">
    <location>
        <begin position="307"/>
        <end position="326"/>
    </location>
</feature>
<gene>
    <name evidence="7" type="ORF">JI742_13545</name>
</gene>
<dbReference type="RefSeq" id="WP_201827815.1">
    <property type="nucleotide sequence ID" value="NZ_JAERRA010000002.1"/>
</dbReference>
<dbReference type="GO" id="GO:0140359">
    <property type="term" value="F:ABC-type transporter activity"/>
    <property type="evidence" value="ECO:0007669"/>
    <property type="project" value="InterPro"/>
</dbReference>
<dbReference type="GO" id="GO:0016020">
    <property type="term" value="C:membrane"/>
    <property type="evidence" value="ECO:0007669"/>
    <property type="project" value="UniProtKB-SubCell"/>
</dbReference>
<name>A0A9X0XJ42_9BURK</name>
<dbReference type="Proteomes" id="UP000643207">
    <property type="component" value="Unassembled WGS sequence"/>
</dbReference>
<sequence>MSAGLPPPRPPGALGALAVLLGKELLRLRRNPAALMAVGLLVLMSVLVSLETRSGQAQQRAEARSARLPCWIVHPPGDAFAAYLQRHAGPRLPVEFVARDQPQASAYPRGLPCAAEIGPVQDRQAQGLKPLRRIVFRHGEDRARSEQLARWVLSGLAAQALDANVEQGLQPFPAGHALPPPGGLAKLDLGSGQTRALVGTMLLYSAQFFVACALFISFAAHERERGIAQAVALSPVGPGLTLLAKFIFHLGLAAAACALMLAVLAPRLLGSGLLWGMLLLMGLGLSAVATLVVSFSRSQTAASLVGFCYLMTVGAVFALSGSFPAFQGLRLLMFEHHALQGLNALLSPRGPETALRVIEGLLGLGLTVPPLLLAAALAWSRRGWRQA</sequence>
<feature type="transmembrane region" description="Helical" evidence="5">
    <location>
        <begin position="196"/>
        <end position="220"/>
    </location>
</feature>
<evidence type="ECO:0000256" key="3">
    <source>
        <dbReference type="ARBA" id="ARBA00022989"/>
    </source>
</evidence>
<dbReference type="EMBL" id="JAERRA010000002">
    <property type="protein sequence ID" value="MBL0720913.1"/>
    <property type="molecule type" value="Genomic_DNA"/>
</dbReference>
<keyword evidence="4 5" id="KW-0472">Membrane</keyword>
<evidence type="ECO:0000313" key="8">
    <source>
        <dbReference type="Proteomes" id="UP000643207"/>
    </source>
</evidence>
<comment type="subcellular location">
    <subcellularLocation>
        <location evidence="1">Membrane</location>
        <topology evidence="1">Multi-pass membrane protein</topology>
    </subcellularLocation>
</comment>
<proteinExistence type="predicted"/>
<keyword evidence="2 5" id="KW-0812">Transmembrane</keyword>
<comment type="caution">
    <text evidence="7">The sequence shown here is derived from an EMBL/GenBank/DDBJ whole genome shotgun (WGS) entry which is preliminary data.</text>
</comment>
<dbReference type="Pfam" id="PF12698">
    <property type="entry name" value="ABC2_membrane_3"/>
    <property type="match status" value="1"/>
</dbReference>